<evidence type="ECO:0000313" key="1">
    <source>
        <dbReference type="EMBL" id="SVC72566.1"/>
    </source>
</evidence>
<organism evidence="1">
    <name type="scientific">marine metagenome</name>
    <dbReference type="NCBI Taxonomy" id="408172"/>
    <lineage>
        <taxon>unclassified sequences</taxon>
        <taxon>metagenomes</taxon>
        <taxon>ecological metagenomes</taxon>
    </lineage>
</organism>
<proteinExistence type="predicted"/>
<sequence>VGEAQVSLEHLFRVFTKPEHKDSKLAQIEQHLSDNILDFLSQHVVTKKTSL</sequence>
<protein>
    <submittedName>
        <fullName evidence="1">Uncharacterized protein</fullName>
    </submittedName>
</protein>
<dbReference type="EMBL" id="UINC01107299">
    <property type="protein sequence ID" value="SVC72566.1"/>
    <property type="molecule type" value="Genomic_DNA"/>
</dbReference>
<feature type="non-terminal residue" evidence="1">
    <location>
        <position position="51"/>
    </location>
</feature>
<dbReference type="AlphaFoldDB" id="A0A382PH64"/>
<reference evidence="1" key="1">
    <citation type="submission" date="2018-05" db="EMBL/GenBank/DDBJ databases">
        <authorList>
            <person name="Lanie J.A."/>
            <person name="Ng W.-L."/>
            <person name="Kazmierczak K.M."/>
            <person name="Andrzejewski T.M."/>
            <person name="Davidsen T.M."/>
            <person name="Wayne K.J."/>
            <person name="Tettelin H."/>
            <person name="Glass J.I."/>
            <person name="Rusch D."/>
            <person name="Podicherti R."/>
            <person name="Tsui H.-C.T."/>
            <person name="Winkler M.E."/>
        </authorList>
    </citation>
    <scope>NUCLEOTIDE SEQUENCE</scope>
</reference>
<accession>A0A382PH64</accession>
<name>A0A382PH64_9ZZZZ</name>
<gene>
    <name evidence="1" type="ORF">METZ01_LOCUS325420</name>
</gene>
<feature type="non-terminal residue" evidence="1">
    <location>
        <position position="1"/>
    </location>
</feature>